<comment type="caution">
    <text evidence="9">The sequence shown here is derived from an EMBL/GenBank/DDBJ whole genome shotgun (WGS) entry which is preliminary data.</text>
</comment>
<keyword evidence="10" id="KW-1185">Reference proteome</keyword>
<dbReference type="SUPFAM" id="SSF51445">
    <property type="entry name" value="(Trans)glycosidases"/>
    <property type="match status" value="1"/>
</dbReference>
<dbReference type="AlphaFoldDB" id="A0ABD3BU05"/>
<evidence type="ECO:0000313" key="10">
    <source>
        <dbReference type="Proteomes" id="UP001632038"/>
    </source>
</evidence>
<keyword evidence="6" id="KW-0326">Glycosidase</keyword>
<dbReference type="InterPro" id="IPR044965">
    <property type="entry name" value="Glyco_hydro_17_plant"/>
</dbReference>
<name>A0ABD3BU05_9LAMI</name>
<dbReference type="Gene3D" id="3.20.20.80">
    <property type="entry name" value="Glycosidases"/>
    <property type="match status" value="1"/>
</dbReference>
<comment type="similarity">
    <text evidence="2 7">Belongs to the glycosyl hydrolase 17 family.</text>
</comment>
<gene>
    <name evidence="9" type="ORF">CASFOL_035104</name>
</gene>
<protein>
    <recommendedName>
        <fullName evidence="3">glucan endo-1,3-beta-D-glucosidase</fullName>
        <ecNumber evidence="3">3.2.1.39</ecNumber>
    </recommendedName>
</protein>
<reference evidence="10" key="1">
    <citation type="journal article" date="2024" name="IScience">
        <title>Strigolactones Initiate the Formation of Haustorium-like Structures in Castilleja.</title>
        <authorList>
            <person name="Buerger M."/>
            <person name="Peterson D."/>
            <person name="Chory J."/>
        </authorList>
    </citation>
    <scope>NUCLEOTIDE SEQUENCE [LARGE SCALE GENOMIC DNA]</scope>
</reference>
<dbReference type="InterPro" id="IPR017853">
    <property type="entry name" value="GH"/>
</dbReference>
<evidence type="ECO:0000256" key="4">
    <source>
        <dbReference type="ARBA" id="ARBA00022729"/>
    </source>
</evidence>
<accession>A0ABD3BU05</accession>
<keyword evidence="5" id="KW-0378">Hydrolase</keyword>
<organism evidence="9 10">
    <name type="scientific">Castilleja foliolosa</name>
    <dbReference type="NCBI Taxonomy" id="1961234"/>
    <lineage>
        <taxon>Eukaryota</taxon>
        <taxon>Viridiplantae</taxon>
        <taxon>Streptophyta</taxon>
        <taxon>Embryophyta</taxon>
        <taxon>Tracheophyta</taxon>
        <taxon>Spermatophyta</taxon>
        <taxon>Magnoliopsida</taxon>
        <taxon>eudicotyledons</taxon>
        <taxon>Gunneridae</taxon>
        <taxon>Pentapetalae</taxon>
        <taxon>asterids</taxon>
        <taxon>lamiids</taxon>
        <taxon>Lamiales</taxon>
        <taxon>Orobanchaceae</taxon>
        <taxon>Pedicularideae</taxon>
        <taxon>Castillejinae</taxon>
        <taxon>Castilleja</taxon>
    </lineage>
</organism>
<feature type="signal peptide" evidence="8">
    <location>
        <begin position="1"/>
        <end position="21"/>
    </location>
</feature>
<evidence type="ECO:0000256" key="2">
    <source>
        <dbReference type="ARBA" id="ARBA00008773"/>
    </source>
</evidence>
<dbReference type="InterPro" id="IPR000490">
    <property type="entry name" value="Glyco_hydro_17"/>
</dbReference>
<proteinExistence type="inferred from homology"/>
<dbReference type="Pfam" id="PF00332">
    <property type="entry name" value="Glyco_hydro_17"/>
    <property type="match status" value="1"/>
</dbReference>
<evidence type="ECO:0000256" key="7">
    <source>
        <dbReference type="RuleBase" id="RU004335"/>
    </source>
</evidence>
<evidence type="ECO:0000313" key="9">
    <source>
        <dbReference type="EMBL" id="KAL3620192.1"/>
    </source>
</evidence>
<evidence type="ECO:0000256" key="3">
    <source>
        <dbReference type="ARBA" id="ARBA00012780"/>
    </source>
</evidence>
<comment type="catalytic activity">
    <reaction evidence="1">
        <text>Hydrolysis of (1-&gt;3)-beta-D-glucosidic linkages in (1-&gt;3)-beta-D-glucans.</text>
        <dbReference type="EC" id="3.2.1.39"/>
    </reaction>
</comment>
<dbReference type="EMBL" id="JAVIJP010000066">
    <property type="protein sequence ID" value="KAL3620192.1"/>
    <property type="molecule type" value="Genomic_DNA"/>
</dbReference>
<keyword evidence="4 8" id="KW-0732">Signal</keyword>
<evidence type="ECO:0000256" key="8">
    <source>
        <dbReference type="SAM" id="SignalP"/>
    </source>
</evidence>
<evidence type="ECO:0000256" key="5">
    <source>
        <dbReference type="ARBA" id="ARBA00022801"/>
    </source>
</evidence>
<dbReference type="GO" id="GO:0042973">
    <property type="term" value="F:glucan endo-1,3-beta-D-glucosidase activity"/>
    <property type="evidence" value="ECO:0007669"/>
    <property type="project" value="UniProtKB-EC"/>
</dbReference>
<dbReference type="EC" id="3.2.1.39" evidence="3"/>
<sequence length="376" mass="41094">MAIFLPLFFLILFIFSDSLSSINGLGLGINYGRVADNIPAPPRVASLLRSIGVTRVRLYDADPTVLTAFANTNIELTIEIGNGLIQQMADPAQALTWVQQNVQPFLPQTQIKSIAVGNEILTGTDNALKSNLLPAMQSVDRALKTLGLSENIHVTTAHAYAVMAKSYPPSAGSFQTELSEYITGILKFHSENNSPFLINAYPFFAYTAEPEQIPLSYVLFEPNPGVVDPGSNLHYDNLLYAQIDAVYAAIKLMGFPDLQIGVSETGWPSKGGPDEPGATVENAGLYTGNLVTRIRQNQGTPAKPNLPVDVFIFALFNENQKPGPLSERNYGLYYPDATPVYNSGLQAGFNPRRDNSGSWKNVIRLTIGYRWGKIFC</sequence>
<dbReference type="FunFam" id="3.20.20.80:FF:000005">
    <property type="entry name" value="Glucan endo-1,3-beta-glucosidase 14"/>
    <property type="match status" value="1"/>
</dbReference>
<evidence type="ECO:0000256" key="6">
    <source>
        <dbReference type="ARBA" id="ARBA00023295"/>
    </source>
</evidence>
<evidence type="ECO:0000256" key="1">
    <source>
        <dbReference type="ARBA" id="ARBA00000382"/>
    </source>
</evidence>
<dbReference type="PANTHER" id="PTHR32227">
    <property type="entry name" value="GLUCAN ENDO-1,3-BETA-GLUCOSIDASE BG1-RELATED-RELATED"/>
    <property type="match status" value="1"/>
</dbReference>
<dbReference type="Proteomes" id="UP001632038">
    <property type="component" value="Unassembled WGS sequence"/>
</dbReference>
<feature type="chain" id="PRO_5044772564" description="glucan endo-1,3-beta-D-glucosidase" evidence="8">
    <location>
        <begin position="22"/>
        <end position="376"/>
    </location>
</feature>